<feature type="region of interest" description="Disordered" evidence="1">
    <location>
        <begin position="51"/>
        <end position="71"/>
    </location>
</feature>
<feature type="signal peptide" evidence="2">
    <location>
        <begin position="1"/>
        <end position="22"/>
    </location>
</feature>
<protein>
    <recommendedName>
        <fullName evidence="5">NlpB/DapX lipoprotein</fullName>
    </recommendedName>
</protein>
<dbReference type="EMBL" id="AFBQ01000181">
    <property type="protein sequence ID" value="EHY31314.1"/>
    <property type="molecule type" value="Genomic_DNA"/>
</dbReference>
<proteinExistence type="predicted"/>
<organism evidence="3 4">
    <name type="scientific">Sutterella parvirubra YIT 11816</name>
    <dbReference type="NCBI Taxonomy" id="762967"/>
    <lineage>
        <taxon>Bacteria</taxon>
        <taxon>Pseudomonadati</taxon>
        <taxon>Pseudomonadota</taxon>
        <taxon>Betaproteobacteria</taxon>
        <taxon>Burkholderiales</taxon>
        <taxon>Sutterellaceae</taxon>
        <taxon>Sutterella</taxon>
    </lineage>
</organism>
<dbReference type="AlphaFoldDB" id="H3KEZ5"/>
<evidence type="ECO:0000313" key="3">
    <source>
        <dbReference type="EMBL" id="EHY31314.1"/>
    </source>
</evidence>
<reference evidence="3 4" key="1">
    <citation type="submission" date="2011-11" db="EMBL/GenBank/DDBJ databases">
        <authorList>
            <person name="Weinstock G."/>
            <person name="Sodergren E."/>
            <person name="Clifton S."/>
            <person name="Fulton L."/>
            <person name="Fulton B."/>
            <person name="Courtney L."/>
            <person name="Fronick C."/>
            <person name="Harrison M."/>
            <person name="Strong C."/>
            <person name="Farmer C."/>
            <person name="Delahaunty K."/>
            <person name="Markovic C."/>
            <person name="Hall O."/>
            <person name="Minx P."/>
            <person name="Tomlinson C."/>
            <person name="Mitreva M."/>
            <person name="Hou S."/>
            <person name="Chen J."/>
            <person name="Wollam A."/>
            <person name="Pepin K.H."/>
            <person name="Johnson M."/>
            <person name="Bhonagiri V."/>
            <person name="Zhang X."/>
            <person name="Suruliraj S."/>
            <person name="Warren W."/>
            <person name="Chinwalla A."/>
            <person name="Mardis E.R."/>
            <person name="Wilson R.K."/>
        </authorList>
    </citation>
    <scope>NUCLEOTIDE SEQUENCE [LARGE SCALE GENOMIC DNA]</scope>
    <source>
        <strain evidence="3 4">YIT 11816</strain>
    </source>
</reference>
<comment type="caution">
    <text evidence="3">The sequence shown here is derived from an EMBL/GenBank/DDBJ whole genome shotgun (WGS) entry which is preliminary data.</text>
</comment>
<name>H3KEZ5_9BURK</name>
<keyword evidence="4" id="KW-1185">Reference proteome</keyword>
<keyword evidence="2" id="KW-0732">Signal</keyword>
<evidence type="ECO:0008006" key="5">
    <source>
        <dbReference type="Google" id="ProtNLM"/>
    </source>
</evidence>
<dbReference type="Proteomes" id="UP000004956">
    <property type="component" value="Unassembled WGS sequence"/>
</dbReference>
<dbReference type="STRING" id="762967.HMPREF9440_01310"/>
<dbReference type="Gene3D" id="3.30.310.170">
    <property type="entry name" value="Outer membrane protein assembly factor BamC"/>
    <property type="match status" value="1"/>
</dbReference>
<dbReference type="RefSeq" id="WP_008542209.1">
    <property type="nucleotide sequence ID" value="NZ_JH604959.1"/>
</dbReference>
<dbReference type="OrthoDB" id="5291099at2"/>
<accession>H3KEZ5</accession>
<dbReference type="PATRIC" id="fig|762967.3.peg.1030"/>
<evidence type="ECO:0000313" key="4">
    <source>
        <dbReference type="Proteomes" id="UP000004956"/>
    </source>
</evidence>
<dbReference type="Pfam" id="PF06804">
    <property type="entry name" value="Lipoprotein_18"/>
    <property type="match status" value="1"/>
</dbReference>
<gene>
    <name evidence="3" type="ORF">HMPREF9440_01310</name>
</gene>
<evidence type="ECO:0000256" key="1">
    <source>
        <dbReference type="SAM" id="MobiDB-lite"/>
    </source>
</evidence>
<dbReference type="PROSITE" id="PS51257">
    <property type="entry name" value="PROKAR_LIPOPROTEIN"/>
    <property type="match status" value="1"/>
</dbReference>
<feature type="chain" id="PRO_5003587364" description="NlpB/DapX lipoprotein" evidence="2">
    <location>
        <begin position="23"/>
        <end position="394"/>
    </location>
</feature>
<evidence type="ECO:0000256" key="2">
    <source>
        <dbReference type="SAM" id="SignalP"/>
    </source>
</evidence>
<dbReference type="HOGENOM" id="CLU_056157_0_0_4"/>
<sequence>MTKHTLRLAALAPAVMSLTGCAYFGIDINSAFNNDKVQYEASNTRANLEVPPDMTPIKTDDRFDVPSRPSVVSANAEAARQAAAAQNQNPQNVAAQYIVPDTVNVKVMKDGQSRWLQVTAPAEQVWTVVQDFWPSVGLVIRQQNPETGYMETEWAENKAKLPQDIIRGTIGKVLDFAYSTGERDQYRTRIERNDDGTSNIYITHRSMVEVVTGSQNGNTIWQPGPADPMMEAEMLQRLALRLDAEFNPNAQKALEEAQVQKDLQQTPTEPKADLVKNEQGVLEAVDMKEPFDRAWRTVGLVIDRMGFELVDRDRVAGYFMVRYLDPTYEERMKSEQGFFANVFGSQKPVDAPNYRIHLGDEGATTRVTVQGPDGGEDPTGVAPNILTLLAEQLR</sequence>
<dbReference type="InterPro" id="IPR042268">
    <property type="entry name" value="BamC_C"/>
</dbReference>
<dbReference type="InterPro" id="IPR010653">
    <property type="entry name" value="NlpB/DapX"/>
</dbReference>